<accession>A0ABS1TFZ8</accession>
<dbReference type="EMBL" id="JAESWC010000018">
    <property type="protein sequence ID" value="MBL4938007.1"/>
    <property type="molecule type" value="Genomic_DNA"/>
</dbReference>
<evidence type="ECO:0000313" key="2">
    <source>
        <dbReference type="Proteomes" id="UP000632377"/>
    </source>
</evidence>
<dbReference type="Proteomes" id="UP000632377">
    <property type="component" value="Unassembled WGS sequence"/>
</dbReference>
<sequence>MEYILNKIDTDLRQKINDAAKEGLIHGTKNIEINKDKQKEKKDYNPERYDNHKKIIVDAVKAEKIEIDATNENVEYDEASKGVYLDTKK</sequence>
<keyword evidence="2" id="KW-1185">Reference proteome</keyword>
<evidence type="ECO:0000313" key="1">
    <source>
        <dbReference type="EMBL" id="MBL4938007.1"/>
    </source>
</evidence>
<reference evidence="1 2" key="1">
    <citation type="submission" date="2021-01" db="EMBL/GenBank/DDBJ databases">
        <title>Genome public.</title>
        <authorList>
            <person name="Liu C."/>
            <person name="Sun Q."/>
        </authorList>
    </citation>
    <scope>NUCLEOTIDE SEQUENCE [LARGE SCALE GENOMIC DNA]</scope>
    <source>
        <strain evidence="1 2">YIM B02515</strain>
    </source>
</reference>
<dbReference type="RefSeq" id="WP_202750746.1">
    <property type="nucleotide sequence ID" value="NZ_JAESWC010000018.1"/>
</dbReference>
<gene>
    <name evidence="1" type="ORF">JK636_20050</name>
</gene>
<name>A0ABS1TFZ8_9CLOT</name>
<proteinExistence type="predicted"/>
<comment type="caution">
    <text evidence="1">The sequence shown here is derived from an EMBL/GenBank/DDBJ whole genome shotgun (WGS) entry which is preliminary data.</text>
</comment>
<protein>
    <submittedName>
        <fullName evidence="1">Uncharacterized protein</fullName>
    </submittedName>
</protein>
<organism evidence="1 2">
    <name type="scientific">Clostridium rhizosphaerae</name>
    <dbReference type="NCBI Taxonomy" id="2803861"/>
    <lineage>
        <taxon>Bacteria</taxon>
        <taxon>Bacillati</taxon>
        <taxon>Bacillota</taxon>
        <taxon>Clostridia</taxon>
        <taxon>Eubacteriales</taxon>
        <taxon>Clostridiaceae</taxon>
        <taxon>Clostridium</taxon>
    </lineage>
</organism>